<name>A0A4R3XTS2_9PROT</name>
<feature type="chain" id="PRO_5020769838" evidence="5">
    <location>
        <begin position="28"/>
        <end position="124"/>
    </location>
</feature>
<organism evidence="7 8">
    <name type="scientific">Sulfurirhabdus autotrophica</name>
    <dbReference type="NCBI Taxonomy" id="1706046"/>
    <lineage>
        <taxon>Bacteria</taxon>
        <taxon>Pseudomonadati</taxon>
        <taxon>Pseudomonadota</taxon>
        <taxon>Betaproteobacteria</taxon>
        <taxon>Nitrosomonadales</taxon>
        <taxon>Sulfuricellaceae</taxon>
        <taxon>Sulfurirhabdus</taxon>
    </lineage>
</organism>
<reference evidence="7 8" key="1">
    <citation type="submission" date="2019-03" db="EMBL/GenBank/DDBJ databases">
        <title>Genomic Encyclopedia of Type Strains, Phase IV (KMG-IV): sequencing the most valuable type-strain genomes for metagenomic binning, comparative biology and taxonomic classification.</title>
        <authorList>
            <person name="Goeker M."/>
        </authorList>
    </citation>
    <scope>NUCLEOTIDE SEQUENCE [LARGE SCALE GENOMIC DNA]</scope>
    <source>
        <strain evidence="7 8">DSM 100309</strain>
    </source>
</reference>
<evidence type="ECO:0000256" key="1">
    <source>
        <dbReference type="ARBA" id="ARBA00022617"/>
    </source>
</evidence>
<feature type="signal peptide" evidence="5">
    <location>
        <begin position="1"/>
        <end position="27"/>
    </location>
</feature>
<dbReference type="RefSeq" id="WP_124945001.1">
    <property type="nucleotide sequence ID" value="NZ_BHVT01000007.1"/>
</dbReference>
<evidence type="ECO:0000256" key="4">
    <source>
        <dbReference type="PROSITE-ProRule" id="PRU00433"/>
    </source>
</evidence>
<dbReference type="AlphaFoldDB" id="A0A4R3XTS2"/>
<dbReference type="SUPFAM" id="SSF46626">
    <property type="entry name" value="Cytochrome c"/>
    <property type="match status" value="1"/>
</dbReference>
<keyword evidence="5" id="KW-0732">Signal</keyword>
<evidence type="ECO:0000256" key="2">
    <source>
        <dbReference type="ARBA" id="ARBA00022723"/>
    </source>
</evidence>
<gene>
    <name evidence="7" type="ORF">EDC63_12014</name>
</gene>
<dbReference type="OrthoDB" id="8775952at2"/>
<dbReference type="Pfam" id="PF13442">
    <property type="entry name" value="Cytochrome_CBB3"/>
    <property type="match status" value="1"/>
</dbReference>
<accession>A0A4R3XTS2</accession>
<keyword evidence="3 4" id="KW-0408">Iron</keyword>
<dbReference type="GO" id="GO:0046872">
    <property type="term" value="F:metal ion binding"/>
    <property type="evidence" value="ECO:0007669"/>
    <property type="project" value="UniProtKB-KW"/>
</dbReference>
<dbReference type="NCBIfam" id="TIGR04485">
    <property type="entry name" value="thiosulf_SoxX"/>
    <property type="match status" value="1"/>
</dbReference>
<keyword evidence="2 4" id="KW-0479">Metal-binding</keyword>
<dbReference type="Gene3D" id="1.10.760.10">
    <property type="entry name" value="Cytochrome c-like domain"/>
    <property type="match status" value="1"/>
</dbReference>
<protein>
    <submittedName>
        <fullName evidence="7">Monoheme cytochrome SoxX (Sulfur oxidation)</fullName>
    </submittedName>
</protein>
<evidence type="ECO:0000313" key="7">
    <source>
        <dbReference type="EMBL" id="TCV82520.1"/>
    </source>
</evidence>
<evidence type="ECO:0000256" key="5">
    <source>
        <dbReference type="SAM" id="SignalP"/>
    </source>
</evidence>
<dbReference type="InterPro" id="IPR009056">
    <property type="entry name" value="Cyt_c-like_dom"/>
</dbReference>
<dbReference type="GO" id="GO:0009055">
    <property type="term" value="F:electron transfer activity"/>
    <property type="evidence" value="ECO:0007669"/>
    <property type="project" value="InterPro"/>
</dbReference>
<dbReference type="GO" id="GO:0020037">
    <property type="term" value="F:heme binding"/>
    <property type="evidence" value="ECO:0007669"/>
    <property type="project" value="InterPro"/>
</dbReference>
<keyword evidence="8" id="KW-1185">Reference proteome</keyword>
<evidence type="ECO:0000256" key="3">
    <source>
        <dbReference type="ARBA" id="ARBA00023004"/>
    </source>
</evidence>
<comment type="caution">
    <text evidence="7">The sequence shown here is derived from an EMBL/GenBank/DDBJ whole genome shotgun (WGS) entry which is preliminary data.</text>
</comment>
<feature type="domain" description="Cytochrome c" evidence="6">
    <location>
        <begin position="32"/>
        <end position="124"/>
    </location>
</feature>
<dbReference type="Proteomes" id="UP000295367">
    <property type="component" value="Unassembled WGS sequence"/>
</dbReference>
<keyword evidence="1 4" id="KW-0349">Heme</keyword>
<dbReference type="InterPro" id="IPR036909">
    <property type="entry name" value="Cyt_c-like_dom_sf"/>
</dbReference>
<dbReference type="PROSITE" id="PS51007">
    <property type="entry name" value="CYTC"/>
    <property type="match status" value="1"/>
</dbReference>
<dbReference type="EMBL" id="SMCO01000020">
    <property type="protein sequence ID" value="TCV82520.1"/>
    <property type="molecule type" value="Genomic_DNA"/>
</dbReference>
<sequence length="124" mass="13370">MQKRKSLILAASIATILAATGITTAYAADAPAKEVTGKDISFDKSKGNCLACHAMPNIPDAEAPGNIAPPLIAMKARFPDRAKLRAQIWNAMDNNPKTSMPPFGKHKILTEQEIDKVTDFIHSL</sequence>
<evidence type="ECO:0000313" key="8">
    <source>
        <dbReference type="Proteomes" id="UP000295367"/>
    </source>
</evidence>
<proteinExistence type="predicted"/>
<dbReference type="InterPro" id="IPR030999">
    <property type="entry name" value="Thiosulf_SoxX"/>
</dbReference>
<evidence type="ECO:0000259" key="6">
    <source>
        <dbReference type="PROSITE" id="PS51007"/>
    </source>
</evidence>